<evidence type="ECO:0008006" key="3">
    <source>
        <dbReference type="Google" id="ProtNLM"/>
    </source>
</evidence>
<proteinExistence type="predicted"/>
<dbReference type="InterPro" id="IPR029044">
    <property type="entry name" value="Nucleotide-diphossugar_trans"/>
</dbReference>
<dbReference type="EMBL" id="CP048649">
    <property type="protein sequence ID" value="QIB70661.1"/>
    <property type="molecule type" value="Genomic_DNA"/>
</dbReference>
<sequence>MQTPDAYKMNLLNELFHMASEEQLLSLGATNTLMFELNKKVHFAQGSEVNIRLTTQEDIILCESLLNLRNKSINNI</sequence>
<dbReference type="Proteomes" id="UP000466848">
    <property type="component" value="Chromosome"/>
</dbReference>
<dbReference type="Gene3D" id="3.90.550.10">
    <property type="entry name" value="Spore Coat Polysaccharide Biosynthesis Protein SpsA, Chain A"/>
    <property type="match status" value="1"/>
</dbReference>
<gene>
    <name evidence="1" type="ORF">Ami103574_01945</name>
</gene>
<reference evidence="1 2" key="1">
    <citation type="submission" date="2020-02" db="EMBL/GenBank/DDBJ databases">
        <authorList>
            <person name="Kim Y.B."/>
            <person name="Roh S.W."/>
        </authorList>
    </citation>
    <scope>NUCLEOTIDE SEQUENCE [LARGE SCALE GENOMIC DNA]</scope>
    <source>
        <strain evidence="1 2">DSM 103574</strain>
    </source>
</reference>
<dbReference type="KEGG" id="abut:Ami103574_01945"/>
<keyword evidence="2" id="KW-1185">Reference proteome</keyword>
<evidence type="ECO:0000313" key="2">
    <source>
        <dbReference type="Proteomes" id="UP000466848"/>
    </source>
</evidence>
<organism evidence="1 2">
    <name type="scientific">Aminipila butyrica</name>
    <dbReference type="NCBI Taxonomy" id="433296"/>
    <lineage>
        <taxon>Bacteria</taxon>
        <taxon>Bacillati</taxon>
        <taxon>Bacillota</taxon>
        <taxon>Clostridia</taxon>
        <taxon>Peptostreptococcales</taxon>
        <taxon>Anaerovoracaceae</taxon>
        <taxon>Aminipila</taxon>
    </lineage>
</organism>
<evidence type="ECO:0000313" key="1">
    <source>
        <dbReference type="EMBL" id="QIB70661.1"/>
    </source>
</evidence>
<dbReference type="AlphaFoldDB" id="A0A858BX51"/>
<name>A0A858BX51_9FIRM</name>
<protein>
    <recommendedName>
        <fullName evidence="3">2-C-methyl-D-erythritol 4-phosphate cytidylyltransferase</fullName>
    </recommendedName>
</protein>
<accession>A0A858BX51</accession>